<dbReference type="GO" id="GO:0003677">
    <property type="term" value="F:DNA binding"/>
    <property type="evidence" value="ECO:0007669"/>
    <property type="project" value="UniProtKB-KW"/>
</dbReference>
<dbReference type="SUPFAM" id="SSF47807">
    <property type="entry name" value="5' to 3' exonuclease, C-terminal subdomain"/>
    <property type="match status" value="1"/>
</dbReference>
<reference evidence="7 8" key="1">
    <citation type="submission" date="2017-02" db="EMBL/GenBank/DDBJ databases">
        <title>A draft genome of 'Candidatus Phytoplasma aurantifolia' the agent of the witches-broom disease of lime.</title>
        <authorList>
            <person name="Foissac X."/>
            <person name="Carle P."/>
        </authorList>
    </citation>
    <scope>NUCLEOTIDE SEQUENCE [LARGE SCALE GENOMIC DNA]</scope>
    <source>
        <strain evidence="7 8">WBDL</strain>
    </source>
</reference>
<dbReference type="EMBL" id="MWKN01000062">
    <property type="protein sequence ID" value="OOP58411.1"/>
    <property type="molecule type" value="Genomic_DNA"/>
</dbReference>
<dbReference type="InterPro" id="IPR002421">
    <property type="entry name" value="5-3_exonuclease"/>
</dbReference>
<dbReference type="FunFam" id="1.10.150.20:FF:000003">
    <property type="entry name" value="DNA polymerase I"/>
    <property type="match status" value="1"/>
</dbReference>
<comment type="caution">
    <text evidence="7">The sequence shown here is derived from an EMBL/GenBank/DDBJ whole genome shotgun (WGS) entry which is preliminary data.</text>
</comment>
<dbReference type="Gene3D" id="3.40.50.1010">
    <property type="entry name" value="5'-nuclease"/>
    <property type="match status" value="1"/>
</dbReference>
<dbReference type="InterPro" id="IPR038969">
    <property type="entry name" value="FEN"/>
</dbReference>
<evidence type="ECO:0000256" key="4">
    <source>
        <dbReference type="ARBA" id="ARBA00049957"/>
    </source>
</evidence>
<dbReference type="AlphaFoldDB" id="A0A1S9LZD4"/>
<evidence type="ECO:0000256" key="5">
    <source>
        <dbReference type="ARBA" id="ARBA00050026"/>
    </source>
</evidence>
<dbReference type="Gene3D" id="1.10.150.20">
    <property type="entry name" value="5' to 3' exonuclease, C-terminal subdomain"/>
    <property type="match status" value="1"/>
</dbReference>
<evidence type="ECO:0000313" key="8">
    <source>
        <dbReference type="Proteomes" id="UP000189722"/>
    </source>
</evidence>
<dbReference type="CDD" id="cd09859">
    <property type="entry name" value="PIN_53EXO"/>
    <property type="match status" value="1"/>
</dbReference>
<dbReference type="OrthoDB" id="9806424at2"/>
<evidence type="ECO:0000256" key="3">
    <source>
        <dbReference type="ARBA" id="ARBA00023125"/>
    </source>
</evidence>
<dbReference type="GO" id="GO:0017108">
    <property type="term" value="F:5'-flap endonuclease activity"/>
    <property type="evidence" value="ECO:0007669"/>
    <property type="project" value="InterPro"/>
</dbReference>
<dbReference type="STRING" id="180978.B2G44_01890"/>
<dbReference type="PANTHER" id="PTHR42646">
    <property type="entry name" value="FLAP ENDONUCLEASE XNI"/>
    <property type="match status" value="1"/>
</dbReference>
<dbReference type="GO" id="GO:0033567">
    <property type="term" value="P:DNA replication, Okazaki fragment processing"/>
    <property type="evidence" value="ECO:0007669"/>
    <property type="project" value="InterPro"/>
</dbReference>
<organism evidence="7 8">
    <name type="scientific">Candidatus Phytoplasma citri</name>
    <dbReference type="NCBI Taxonomy" id="180978"/>
    <lineage>
        <taxon>Bacteria</taxon>
        <taxon>Bacillati</taxon>
        <taxon>Mycoplasmatota</taxon>
        <taxon>Mollicutes</taxon>
        <taxon>Acholeplasmatales</taxon>
        <taxon>Acholeplasmataceae</taxon>
        <taxon>Candidatus Phytoplasma</taxon>
        <taxon>16SrII (Peanut WB group)</taxon>
    </lineage>
</organism>
<evidence type="ECO:0000256" key="1">
    <source>
        <dbReference type="ARBA" id="ARBA00022722"/>
    </source>
</evidence>
<keyword evidence="3" id="KW-0238">DNA-binding</keyword>
<proteinExistence type="predicted"/>
<dbReference type="InterPro" id="IPR036279">
    <property type="entry name" value="5-3_exonuclease_C_sf"/>
</dbReference>
<name>A0A1S9LZD4_9MOLU</name>
<feature type="non-terminal residue" evidence="7">
    <location>
        <position position="1"/>
    </location>
</feature>
<evidence type="ECO:0000256" key="2">
    <source>
        <dbReference type="ARBA" id="ARBA00022801"/>
    </source>
</evidence>
<dbReference type="Pfam" id="PF01367">
    <property type="entry name" value="5_3_exonuc"/>
    <property type="match status" value="1"/>
</dbReference>
<evidence type="ECO:0000313" key="7">
    <source>
        <dbReference type="EMBL" id="OOP58411.1"/>
    </source>
</evidence>
<dbReference type="InterPro" id="IPR029060">
    <property type="entry name" value="PIN-like_dom_sf"/>
</dbReference>
<dbReference type="Proteomes" id="UP000189722">
    <property type="component" value="Unassembled WGS sequence"/>
</dbReference>
<dbReference type="CDD" id="cd09898">
    <property type="entry name" value="H3TH_53EXO"/>
    <property type="match status" value="1"/>
</dbReference>
<dbReference type="RefSeq" id="WP_078123153.1">
    <property type="nucleotide sequence ID" value="NZ_MWKN01000062.1"/>
</dbReference>
<evidence type="ECO:0000259" key="6">
    <source>
        <dbReference type="SMART" id="SM00475"/>
    </source>
</evidence>
<keyword evidence="1" id="KW-0540">Nuclease</keyword>
<dbReference type="SMART" id="SM00279">
    <property type="entry name" value="HhH2"/>
    <property type="match status" value="1"/>
</dbReference>
<protein>
    <recommendedName>
        <fullName evidence="5">5'-3' exonuclease</fullName>
    </recommendedName>
</protein>
<dbReference type="Pfam" id="PF02739">
    <property type="entry name" value="5_3_exonuc_N"/>
    <property type="match status" value="1"/>
</dbReference>
<dbReference type="InterPro" id="IPR020045">
    <property type="entry name" value="DNA_polI_H3TH"/>
</dbReference>
<dbReference type="PANTHER" id="PTHR42646:SF2">
    <property type="entry name" value="5'-3' EXONUCLEASE FAMILY PROTEIN"/>
    <property type="match status" value="1"/>
</dbReference>
<dbReference type="InterPro" id="IPR008918">
    <property type="entry name" value="HhH2"/>
</dbReference>
<dbReference type="InterPro" id="IPR020046">
    <property type="entry name" value="5-3_exonucl_a-hlix_arch_N"/>
</dbReference>
<accession>A0A1S9LZD4</accession>
<dbReference type="SMART" id="SM00475">
    <property type="entry name" value="53EXOc"/>
    <property type="match status" value="1"/>
</dbReference>
<keyword evidence="2" id="KW-0378">Hydrolase</keyword>
<sequence length="282" mass="32845">TALIYLDDINNIENNNNLNNFDALMIFINMFEKILEKTQNHILVAFDTQGKTKKKEIYLDYKKGRPLIPQLLIDQIVLVQEYLKISGVKYHYQTGYEADDIIGTIAQQASSQQIITDIYSSDHDFLQLINDYVTIRLIRKGLTNVSDFDTKLLQKEYQLKPEQIVDFKSMIGDNSDNIIGIPGIGPKTALKLLHKFNNLDNLLINLKQIPDNLRNKIEPFKDRINLNRSLITIDKTVPLSFDYTQTYKENINLNLLLNFCNKYNLNRLYNKKIKTNYNFSKL</sequence>
<comment type="function">
    <text evidence="4">5'-3' exonuclease acting preferentially on double-stranded DNA.</text>
</comment>
<dbReference type="SUPFAM" id="SSF88723">
    <property type="entry name" value="PIN domain-like"/>
    <property type="match status" value="1"/>
</dbReference>
<gene>
    <name evidence="7" type="ORF">B2G44_01890</name>
</gene>
<feature type="domain" description="5'-3' exonuclease" evidence="6">
    <location>
        <begin position="1"/>
        <end position="249"/>
    </location>
</feature>
<dbReference type="GO" id="GO:0008409">
    <property type="term" value="F:5'-3' exonuclease activity"/>
    <property type="evidence" value="ECO:0007669"/>
    <property type="project" value="InterPro"/>
</dbReference>